<evidence type="ECO:0000256" key="4">
    <source>
        <dbReference type="ARBA" id="ARBA00023098"/>
    </source>
</evidence>
<feature type="domain" description="AMP-binding enzyme C-terminal" evidence="6">
    <location>
        <begin position="465"/>
        <end position="580"/>
    </location>
</feature>
<dbReference type="SUPFAM" id="SSF56801">
    <property type="entry name" value="Acetyl-CoA synthetase-like"/>
    <property type="match status" value="1"/>
</dbReference>
<dbReference type="Proteomes" id="UP001156398">
    <property type="component" value="Unassembled WGS sequence"/>
</dbReference>
<feature type="domain" description="AMP-dependent synthetase/ligase" evidence="5">
    <location>
        <begin position="21"/>
        <end position="420"/>
    </location>
</feature>
<evidence type="ECO:0000256" key="2">
    <source>
        <dbReference type="ARBA" id="ARBA00022598"/>
    </source>
</evidence>
<dbReference type="InterPro" id="IPR042099">
    <property type="entry name" value="ANL_N_sf"/>
</dbReference>
<dbReference type="RefSeq" id="WP_271321948.1">
    <property type="nucleotide sequence ID" value="NZ_JAAGKO020000001.1"/>
</dbReference>
<organism evidence="7 8">
    <name type="scientific">Streptantibioticus silvisoli</name>
    <dbReference type="NCBI Taxonomy" id="2705255"/>
    <lineage>
        <taxon>Bacteria</taxon>
        <taxon>Bacillati</taxon>
        <taxon>Actinomycetota</taxon>
        <taxon>Actinomycetes</taxon>
        <taxon>Kitasatosporales</taxon>
        <taxon>Streptomycetaceae</taxon>
        <taxon>Streptantibioticus</taxon>
    </lineage>
</organism>
<evidence type="ECO:0000313" key="8">
    <source>
        <dbReference type="Proteomes" id="UP001156398"/>
    </source>
</evidence>
<reference evidence="7 8" key="1">
    <citation type="submission" date="2023-05" db="EMBL/GenBank/DDBJ databases">
        <title>Streptantibioticus silvisoli sp. nov., acidotolerant actinomycetes 1 from pine litter.</title>
        <authorList>
            <person name="Swiecimska M."/>
            <person name="Golinska P."/>
            <person name="Sangal V."/>
            <person name="Wachnowicz B."/>
            <person name="Goodfellow M."/>
        </authorList>
    </citation>
    <scope>NUCLEOTIDE SEQUENCE [LARGE SCALE GENOMIC DNA]</scope>
    <source>
        <strain evidence="7 8">SL54</strain>
    </source>
</reference>
<proteinExistence type="inferred from homology"/>
<comment type="caution">
    <text evidence="7">The sequence shown here is derived from an EMBL/GenBank/DDBJ whole genome shotgun (WGS) entry which is preliminary data.</text>
</comment>
<name>A0ABT6VS48_9ACTN</name>
<dbReference type="InterPro" id="IPR045851">
    <property type="entry name" value="AMP-bd_C_sf"/>
</dbReference>
<gene>
    <name evidence="7" type="ORF">POF43_000940</name>
</gene>
<dbReference type="GO" id="GO:0016874">
    <property type="term" value="F:ligase activity"/>
    <property type="evidence" value="ECO:0007669"/>
    <property type="project" value="UniProtKB-KW"/>
</dbReference>
<keyword evidence="8" id="KW-1185">Reference proteome</keyword>
<dbReference type="Gene3D" id="3.40.50.12780">
    <property type="entry name" value="N-terminal domain of ligase-like"/>
    <property type="match status" value="1"/>
</dbReference>
<keyword evidence="3" id="KW-0276">Fatty acid metabolism</keyword>
<protein>
    <submittedName>
        <fullName evidence="7">Fatty acyl-AMP ligase</fullName>
    </submittedName>
</protein>
<sequence length="608" mass="65174">MTPATTRFLPTAFLELYEQAPERLLFTFVDDEGRDQERLTVAGLAARADAVARALPGWGVRPGDRALLVHPPSLDFVGAFLGCLAAGVLPVPVCPPDPRRAQGVAAFARLAADCEAAVVLTNGEYERARKLGTVAAVFSRQTVRWPDLPWRRTDRGLSDGPPELDWRLPGDPAAPAFLQYTSGSTSDPRGVVITHGNLAAETAANATDLGLGAGSRGVSWVPHFHDLGLISVISSTIAGNADTWLMSPLSFLRRPALWLETASRVGATSTAAPNFAFDLVVRKTTPQQRAALDLSPLRVVLSAGEPVRPGTVDGFLAAFAPAGLAPEAFYPAYGLAECTVSVTMGGRTRLRLAKQALARGEAVPVGDDAPDDAVELVGCGTVTKRDARVRIVDPTTRVPCAPGRIGEIWVDSATKALGYYGRDAESDEVFRARVEGDDDPRSYLRTGDLGFFHGQELFVTGRHKDLMIVHGRNLYPQDVEESAQQAHELIRPGCVAAFALPARDGARDDRVVLLVEIKQGKPDDDQQRDVVRAVRQRVQDDHDVVVHTVVVGRPGTVRKTTSGKVRRAACRQAFESGAVQRAATTLTVSDLRGAGEPLPTRPGQGAQR</sequence>
<dbReference type="InterPro" id="IPR040097">
    <property type="entry name" value="FAAL/FAAC"/>
</dbReference>
<dbReference type="Pfam" id="PF23024">
    <property type="entry name" value="AMP-dom_DIP2-like"/>
    <property type="match status" value="1"/>
</dbReference>
<comment type="similarity">
    <text evidence="1">Belongs to the ATP-dependent AMP-binding enzyme family.</text>
</comment>
<dbReference type="PANTHER" id="PTHR22754:SF32">
    <property type="entry name" value="DISCO-INTERACTING PROTEIN 2"/>
    <property type="match status" value="1"/>
</dbReference>
<dbReference type="Gene3D" id="3.30.300.30">
    <property type="match status" value="1"/>
</dbReference>
<evidence type="ECO:0000313" key="7">
    <source>
        <dbReference type="EMBL" id="MDI5961302.1"/>
    </source>
</evidence>
<dbReference type="PANTHER" id="PTHR22754">
    <property type="entry name" value="DISCO-INTERACTING PROTEIN 2 DIP2 -RELATED"/>
    <property type="match status" value="1"/>
</dbReference>
<dbReference type="CDD" id="cd05931">
    <property type="entry name" value="FAAL"/>
    <property type="match status" value="1"/>
</dbReference>
<dbReference type="InterPro" id="IPR025110">
    <property type="entry name" value="AMP-bd_C"/>
</dbReference>
<evidence type="ECO:0000256" key="3">
    <source>
        <dbReference type="ARBA" id="ARBA00022832"/>
    </source>
</evidence>
<dbReference type="InterPro" id="IPR000873">
    <property type="entry name" value="AMP-dep_synth/lig_dom"/>
</dbReference>
<evidence type="ECO:0000256" key="1">
    <source>
        <dbReference type="ARBA" id="ARBA00006432"/>
    </source>
</evidence>
<evidence type="ECO:0000259" key="6">
    <source>
        <dbReference type="Pfam" id="PF23024"/>
    </source>
</evidence>
<dbReference type="Pfam" id="PF00501">
    <property type="entry name" value="AMP-binding"/>
    <property type="match status" value="1"/>
</dbReference>
<accession>A0ABT6VS48</accession>
<keyword evidence="4" id="KW-0443">Lipid metabolism</keyword>
<dbReference type="EMBL" id="JAAGKO020000001">
    <property type="protein sequence ID" value="MDI5961302.1"/>
    <property type="molecule type" value="Genomic_DNA"/>
</dbReference>
<dbReference type="PROSITE" id="PS00455">
    <property type="entry name" value="AMP_BINDING"/>
    <property type="match status" value="1"/>
</dbReference>
<keyword evidence="2 7" id="KW-0436">Ligase</keyword>
<evidence type="ECO:0000259" key="5">
    <source>
        <dbReference type="Pfam" id="PF00501"/>
    </source>
</evidence>
<dbReference type="InterPro" id="IPR020845">
    <property type="entry name" value="AMP-binding_CS"/>
</dbReference>